<comment type="caution">
    <text evidence="2">The sequence shown here is derived from an EMBL/GenBank/DDBJ whole genome shotgun (WGS) entry which is preliminary data.</text>
</comment>
<keyword evidence="3" id="KW-1185">Reference proteome</keyword>
<proteinExistence type="predicted"/>
<evidence type="ECO:0000313" key="2">
    <source>
        <dbReference type="EMBL" id="GIE50387.1"/>
    </source>
</evidence>
<accession>A0A919JJ38</accession>
<gene>
    <name evidence="2" type="ORF">Ani05nite_39210</name>
</gene>
<sequence length="74" mass="8217">MRRSGALSRAGATRSAAIEDEKLDLDSARARRRRNRHKIHGTREGSYSREAVSGRVTRPLMLKRAALARDDAGT</sequence>
<dbReference type="Proteomes" id="UP000647172">
    <property type="component" value="Unassembled WGS sequence"/>
</dbReference>
<organism evidence="2 3">
    <name type="scientific">Actinoplanes nipponensis</name>
    <dbReference type="NCBI Taxonomy" id="135950"/>
    <lineage>
        <taxon>Bacteria</taxon>
        <taxon>Bacillati</taxon>
        <taxon>Actinomycetota</taxon>
        <taxon>Actinomycetes</taxon>
        <taxon>Micromonosporales</taxon>
        <taxon>Micromonosporaceae</taxon>
        <taxon>Actinoplanes</taxon>
    </lineage>
</organism>
<dbReference type="AlphaFoldDB" id="A0A919JJ38"/>
<protein>
    <submittedName>
        <fullName evidence="2">Uncharacterized protein</fullName>
    </submittedName>
</protein>
<evidence type="ECO:0000313" key="3">
    <source>
        <dbReference type="Proteomes" id="UP000647172"/>
    </source>
</evidence>
<feature type="region of interest" description="Disordered" evidence="1">
    <location>
        <begin position="29"/>
        <end position="52"/>
    </location>
</feature>
<name>A0A919JJ38_9ACTN</name>
<evidence type="ECO:0000256" key="1">
    <source>
        <dbReference type="SAM" id="MobiDB-lite"/>
    </source>
</evidence>
<reference evidence="2" key="1">
    <citation type="submission" date="2021-01" db="EMBL/GenBank/DDBJ databases">
        <title>Whole genome shotgun sequence of Actinoplanes nipponensis NBRC 14063.</title>
        <authorList>
            <person name="Komaki H."/>
            <person name="Tamura T."/>
        </authorList>
    </citation>
    <scope>NUCLEOTIDE SEQUENCE</scope>
    <source>
        <strain evidence="2">NBRC 14063</strain>
    </source>
</reference>
<feature type="compositionally biased region" description="Basic residues" evidence="1">
    <location>
        <begin position="30"/>
        <end position="40"/>
    </location>
</feature>
<dbReference type="EMBL" id="BOMQ01000047">
    <property type="protein sequence ID" value="GIE50387.1"/>
    <property type="molecule type" value="Genomic_DNA"/>
</dbReference>